<dbReference type="PROSITE" id="PS51257">
    <property type="entry name" value="PROKAR_LIPOPROTEIN"/>
    <property type="match status" value="1"/>
</dbReference>
<comment type="caution">
    <text evidence="2">The sequence shown here is derived from an EMBL/GenBank/DDBJ whole genome shotgun (WGS) entry which is preliminary data.</text>
</comment>
<proteinExistence type="predicted"/>
<organism evidence="2 3">
    <name type="scientific">Erythroxylum novogranatense</name>
    <dbReference type="NCBI Taxonomy" id="1862640"/>
    <lineage>
        <taxon>Eukaryota</taxon>
        <taxon>Viridiplantae</taxon>
        <taxon>Streptophyta</taxon>
        <taxon>Embryophyta</taxon>
        <taxon>Tracheophyta</taxon>
        <taxon>Spermatophyta</taxon>
        <taxon>Magnoliopsida</taxon>
        <taxon>eudicotyledons</taxon>
        <taxon>Gunneridae</taxon>
        <taxon>Pentapetalae</taxon>
        <taxon>rosids</taxon>
        <taxon>fabids</taxon>
        <taxon>Malpighiales</taxon>
        <taxon>Erythroxylaceae</taxon>
        <taxon>Erythroxylum</taxon>
    </lineage>
</organism>
<accession>A0AAV8SN70</accession>
<evidence type="ECO:0000313" key="3">
    <source>
        <dbReference type="Proteomes" id="UP001159364"/>
    </source>
</evidence>
<protein>
    <submittedName>
        <fullName evidence="2">Uncharacterized protein</fullName>
    </submittedName>
</protein>
<evidence type="ECO:0000313" key="2">
    <source>
        <dbReference type="EMBL" id="KAJ8753757.1"/>
    </source>
</evidence>
<dbReference type="EMBL" id="JAIWQS010000009">
    <property type="protein sequence ID" value="KAJ8753757.1"/>
    <property type="molecule type" value="Genomic_DNA"/>
</dbReference>
<name>A0AAV8SN70_9ROSI</name>
<dbReference type="Proteomes" id="UP001159364">
    <property type="component" value="Linkage Group LG09"/>
</dbReference>
<dbReference type="AlphaFoldDB" id="A0AAV8SN70"/>
<feature type="region of interest" description="Disordered" evidence="1">
    <location>
        <begin position="153"/>
        <end position="172"/>
    </location>
</feature>
<reference evidence="2 3" key="1">
    <citation type="submission" date="2021-09" db="EMBL/GenBank/DDBJ databases">
        <title>Genomic insights and catalytic innovation underlie evolution of tropane alkaloids biosynthesis.</title>
        <authorList>
            <person name="Wang Y.-J."/>
            <person name="Tian T."/>
            <person name="Huang J.-P."/>
            <person name="Huang S.-X."/>
        </authorList>
    </citation>
    <scope>NUCLEOTIDE SEQUENCE [LARGE SCALE GENOMIC DNA]</scope>
    <source>
        <strain evidence="2">KIB-2018</strain>
        <tissue evidence="2">Leaf</tissue>
    </source>
</reference>
<keyword evidence="3" id="KW-1185">Reference proteome</keyword>
<sequence>MTLLLRCHRPLNSFSFSQACSPVVISWGFRNLDRFMSKIAHRPSPIAHRQTLMERALATLTIDEEEDVVLNVGAAVQVEVPQYQYCMVVSAWIRDEVDDFGGDQRRDNLNPRFVGMQYSKFKDFRASFLGTTSSRKQILPGNGQPTRMELDRASLESGGGTSSLREEEPMPKVDDVQSLVAPVSDHDPLLLDTSPDSQHTVCHRFRFDNARLQDANLEAVVVAGWRCEGELWGRRRNRDRNMKRALVQKLLQERRDGTDGGDLDHLRAEWNLLLEEDEVRRRQ</sequence>
<evidence type="ECO:0000256" key="1">
    <source>
        <dbReference type="SAM" id="MobiDB-lite"/>
    </source>
</evidence>
<gene>
    <name evidence="2" type="ORF">K2173_000011</name>
</gene>